<evidence type="ECO:0008006" key="4">
    <source>
        <dbReference type="Google" id="ProtNLM"/>
    </source>
</evidence>
<keyword evidence="1" id="KW-0732">Signal</keyword>
<proteinExistence type="predicted"/>
<comment type="caution">
    <text evidence="2">The sequence shown here is derived from an EMBL/GenBank/DDBJ whole genome shotgun (WGS) entry which is preliminary data.</text>
</comment>
<name>A0A2V1GUM8_9GAMM</name>
<dbReference type="EMBL" id="QDDL01000017">
    <property type="protein sequence ID" value="PVZ62984.1"/>
    <property type="molecule type" value="Genomic_DNA"/>
</dbReference>
<evidence type="ECO:0000313" key="2">
    <source>
        <dbReference type="EMBL" id="PVZ62984.1"/>
    </source>
</evidence>
<dbReference type="RefSeq" id="WP_116689221.1">
    <property type="nucleotide sequence ID" value="NZ_CAWNYD010000017.1"/>
</dbReference>
<accession>A0A2V1GUM8</accession>
<sequence length="243" mass="27519">MRQLFLTALLLFQCAVLQAETVKVNKIWVDQSFINLFAGPDEDFERIDVAQRGDWLDLTRQQGNWFQVETREKRHYWISYQQLLGCRTEPDGPLLSSILPKNWFTDLHQLGFGGGVVADSPAIQMSLTRRLNDFLALNGSVAGIGLDTGSAVLYQGGLQIIPLDTESWKTYLEFSGGGYYRSFDDDTIDASHRPHIGIAGAIGYRLGDRFNIVARAQYHSLFKARLNEADNLKGLFFLVEYKF</sequence>
<dbReference type="Gene3D" id="2.30.30.40">
    <property type="entry name" value="SH3 Domains"/>
    <property type="match status" value="1"/>
</dbReference>
<feature type="chain" id="PRO_5015984116" description="Outer membrane protein beta-barrel domain-containing protein" evidence="1">
    <location>
        <begin position="20"/>
        <end position="243"/>
    </location>
</feature>
<gene>
    <name evidence="2" type="ORF">DC094_21700</name>
</gene>
<reference evidence="2 3" key="1">
    <citation type="submission" date="2018-04" db="EMBL/GenBank/DDBJ databases">
        <title>Thalassorhabdus spongiae gen. nov., sp. nov., isolated from a marine sponge in South-West Iceland.</title>
        <authorList>
            <person name="Knobloch S."/>
            <person name="Daussin A."/>
            <person name="Johannsson R."/>
            <person name="Marteinsson V.T."/>
        </authorList>
    </citation>
    <scope>NUCLEOTIDE SEQUENCE [LARGE SCALE GENOMIC DNA]</scope>
    <source>
        <strain evidence="2 3">Hp12</strain>
    </source>
</reference>
<keyword evidence="3" id="KW-1185">Reference proteome</keyword>
<evidence type="ECO:0000256" key="1">
    <source>
        <dbReference type="SAM" id="SignalP"/>
    </source>
</evidence>
<dbReference type="AlphaFoldDB" id="A0A2V1GUM8"/>
<evidence type="ECO:0000313" key="3">
    <source>
        <dbReference type="Proteomes" id="UP000244906"/>
    </source>
</evidence>
<dbReference type="Proteomes" id="UP000244906">
    <property type="component" value="Unassembled WGS sequence"/>
</dbReference>
<feature type="signal peptide" evidence="1">
    <location>
        <begin position="1"/>
        <end position="19"/>
    </location>
</feature>
<organism evidence="2 3">
    <name type="scientific">Pelagibaculum spongiae</name>
    <dbReference type="NCBI Taxonomy" id="2080658"/>
    <lineage>
        <taxon>Bacteria</taxon>
        <taxon>Pseudomonadati</taxon>
        <taxon>Pseudomonadota</taxon>
        <taxon>Gammaproteobacteria</taxon>
        <taxon>Oceanospirillales</taxon>
        <taxon>Pelagibaculum</taxon>
    </lineage>
</organism>
<dbReference type="OrthoDB" id="9148835at2"/>
<protein>
    <recommendedName>
        <fullName evidence="4">Outer membrane protein beta-barrel domain-containing protein</fullName>
    </recommendedName>
</protein>